<reference evidence="1 2" key="1">
    <citation type="submission" date="2024-02" db="EMBL/GenBank/DDBJ databases">
        <title>High-quality chromosome-scale genome assembly of Pensacola bahiagrass (Paspalum notatum Flugge var. saurae).</title>
        <authorList>
            <person name="Vega J.M."/>
            <person name="Podio M."/>
            <person name="Orjuela J."/>
            <person name="Siena L.A."/>
            <person name="Pessino S.C."/>
            <person name="Combes M.C."/>
            <person name="Mariac C."/>
            <person name="Albertini E."/>
            <person name="Pupilli F."/>
            <person name="Ortiz J.P.A."/>
            <person name="Leblanc O."/>
        </authorList>
    </citation>
    <scope>NUCLEOTIDE SEQUENCE [LARGE SCALE GENOMIC DNA]</scope>
    <source>
        <strain evidence="1">R1</strain>
        <tissue evidence="1">Leaf</tissue>
    </source>
</reference>
<dbReference type="AlphaFoldDB" id="A0AAQ3UY17"/>
<dbReference type="Proteomes" id="UP001341281">
    <property type="component" value="Chromosome 10"/>
</dbReference>
<proteinExistence type="predicted"/>
<dbReference type="PANTHER" id="PTHR33116:SF78">
    <property type="entry name" value="OS12G0587133 PROTEIN"/>
    <property type="match status" value="1"/>
</dbReference>
<gene>
    <name evidence="1" type="ORF">U9M48_043717</name>
</gene>
<keyword evidence="2" id="KW-1185">Reference proteome</keyword>
<accession>A0AAQ3UY17</accession>
<evidence type="ECO:0000313" key="2">
    <source>
        <dbReference type="Proteomes" id="UP001341281"/>
    </source>
</evidence>
<dbReference type="PANTHER" id="PTHR33116">
    <property type="entry name" value="REVERSE TRANSCRIPTASE ZINC-BINDING DOMAIN-CONTAINING PROTEIN-RELATED-RELATED"/>
    <property type="match status" value="1"/>
</dbReference>
<name>A0AAQ3UY17_PASNO</name>
<protein>
    <recommendedName>
        <fullName evidence="3">Reverse transcriptase zinc-binding domain-containing protein</fullName>
    </recommendedName>
</protein>
<organism evidence="1 2">
    <name type="scientific">Paspalum notatum var. saurae</name>
    <dbReference type="NCBI Taxonomy" id="547442"/>
    <lineage>
        <taxon>Eukaryota</taxon>
        <taxon>Viridiplantae</taxon>
        <taxon>Streptophyta</taxon>
        <taxon>Embryophyta</taxon>
        <taxon>Tracheophyta</taxon>
        <taxon>Spermatophyta</taxon>
        <taxon>Magnoliopsida</taxon>
        <taxon>Liliopsida</taxon>
        <taxon>Poales</taxon>
        <taxon>Poaceae</taxon>
        <taxon>PACMAD clade</taxon>
        <taxon>Panicoideae</taxon>
        <taxon>Andropogonodae</taxon>
        <taxon>Paspaleae</taxon>
        <taxon>Paspalinae</taxon>
        <taxon>Paspalum</taxon>
    </lineage>
</organism>
<evidence type="ECO:0008006" key="3">
    <source>
        <dbReference type="Google" id="ProtNLM"/>
    </source>
</evidence>
<evidence type="ECO:0000313" key="1">
    <source>
        <dbReference type="EMBL" id="WVZ98252.1"/>
    </source>
</evidence>
<sequence>MLSSSIKNFLCTYLSLPLAVLKPSKADFMKVIDKVADKLPGWKAPLLNKAGWLVVVKSVLTAVTIHILITWDLPKWVIKAIDKLRRGFVWLGQKQTNGGNCLISWGRRPLCYGGLGVLDLERFGWSLQLRWLWMLKTDATRSWAGLAIQVSGKAHALFDMAVVNSVGNGTATKFWTDCWLHGKTLSEWAPNLFSLVPKRAVRRRTVSQALIGSWVADIRGAFTVQVLVEYLAIWEMVDGLELRPEGQSNSLLGRGFGRGGHLPIARFSSELPSIIVAGPLIGWQSVGCPTSLAAHFVTKLMNQYNISLCNASWPGRFGFMCSRRLF</sequence>
<dbReference type="EMBL" id="CP144754">
    <property type="protein sequence ID" value="WVZ98252.1"/>
    <property type="molecule type" value="Genomic_DNA"/>
</dbReference>